<reference evidence="3" key="1">
    <citation type="submission" date="2016-11" db="UniProtKB">
        <authorList>
            <consortium name="WormBaseParasite"/>
        </authorList>
    </citation>
    <scope>IDENTIFICATION</scope>
</reference>
<sequence length="130" mass="14534">MTSHTWIHIAFFFPSLLTASCLHSFACLAANRCLRWNSFPTCCFSDRLPFGSVTSKRSLGCLSASLCSDKLLEKNVKFRDGGLISAQPVPLTTPSGRSHLLRVQRVEIDRYDKVWVRPSTPTSLLILFSV</sequence>
<evidence type="ECO:0000256" key="1">
    <source>
        <dbReference type="SAM" id="SignalP"/>
    </source>
</evidence>
<evidence type="ECO:0000313" key="3">
    <source>
        <dbReference type="WBParaSite" id="L893_g20359.t1"/>
    </source>
</evidence>
<keyword evidence="2" id="KW-1185">Reference proteome</keyword>
<dbReference type="WBParaSite" id="L893_g20359.t1">
    <property type="protein sequence ID" value="L893_g20359.t1"/>
    <property type="gene ID" value="L893_g20359"/>
</dbReference>
<organism evidence="2 3">
    <name type="scientific">Steinernema glaseri</name>
    <dbReference type="NCBI Taxonomy" id="37863"/>
    <lineage>
        <taxon>Eukaryota</taxon>
        <taxon>Metazoa</taxon>
        <taxon>Ecdysozoa</taxon>
        <taxon>Nematoda</taxon>
        <taxon>Chromadorea</taxon>
        <taxon>Rhabditida</taxon>
        <taxon>Tylenchina</taxon>
        <taxon>Panagrolaimomorpha</taxon>
        <taxon>Strongyloidoidea</taxon>
        <taxon>Steinernematidae</taxon>
        <taxon>Steinernema</taxon>
    </lineage>
</organism>
<feature type="chain" id="PRO_5009312669" evidence="1">
    <location>
        <begin position="20"/>
        <end position="130"/>
    </location>
</feature>
<keyword evidence="1" id="KW-0732">Signal</keyword>
<evidence type="ECO:0000313" key="2">
    <source>
        <dbReference type="Proteomes" id="UP000095287"/>
    </source>
</evidence>
<feature type="signal peptide" evidence="1">
    <location>
        <begin position="1"/>
        <end position="19"/>
    </location>
</feature>
<dbReference type="AlphaFoldDB" id="A0A1I7YW49"/>
<dbReference type="Proteomes" id="UP000095287">
    <property type="component" value="Unplaced"/>
</dbReference>
<protein>
    <submittedName>
        <fullName evidence="3">Secreted protein</fullName>
    </submittedName>
</protein>
<name>A0A1I7YW49_9BILA</name>
<proteinExistence type="predicted"/>
<accession>A0A1I7YW49</accession>